<gene>
    <name evidence="1" type="primary">GNB5</name>
    <name evidence="1" type="ORF">L345_08034</name>
</gene>
<organism evidence="1 2">
    <name type="scientific">Ophiophagus hannah</name>
    <name type="common">King cobra</name>
    <name type="synonym">Naja hannah</name>
    <dbReference type="NCBI Taxonomy" id="8665"/>
    <lineage>
        <taxon>Eukaryota</taxon>
        <taxon>Metazoa</taxon>
        <taxon>Chordata</taxon>
        <taxon>Craniata</taxon>
        <taxon>Vertebrata</taxon>
        <taxon>Euteleostomi</taxon>
        <taxon>Lepidosauria</taxon>
        <taxon>Squamata</taxon>
        <taxon>Bifurcata</taxon>
        <taxon>Unidentata</taxon>
        <taxon>Episquamata</taxon>
        <taxon>Toxicofera</taxon>
        <taxon>Serpentes</taxon>
        <taxon>Colubroidea</taxon>
        <taxon>Elapidae</taxon>
        <taxon>Elapinae</taxon>
        <taxon>Ophiophagus</taxon>
    </lineage>
</organism>
<proteinExistence type="predicted"/>
<dbReference type="GO" id="GO:0007165">
    <property type="term" value="P:signal transduction"/>
    <property type="evidence" value="ECO:0007669"/>
    <property type="project" value="InterPro"/>
</dbReference>
<sequence>MVPVPSGTSKAGSFYRVSTDMGQMSCAWILLLQKPGTRLCRGYYPSGDAFASGSDDATCRLYDLRADREVAIYSKESIIFGASSVDFSLSGKM</sequence>
<accession>V8NX94</accession>
<dbReference type="Gene3D" id="2.130.10.10">
    <property type="entry name" value="YVTN repeat-like/Quinoprotein amine dehydrogenase"/>
    <property type="match status" value="1"/>
</dbReference>
<reference evidence="1 2" key="1">
    <citation type="journal article" date="2013" name="Proc. Natl. Acad. Sci. U.S.A.">
        <title>The king cobra genome reveals dynamic gene evolution and adaptation in the snake venom system.</title>
        <authorList>
            <person name="Vonk F.J."/>
            <person name="Casewell N.R."/>
            <person name="Henkel C.V."/>
            <person name="Heimberg A.M."/>
            <person name="Jansen H.J."/>
            <person name="McCleary R.J."/>
            <person name="Kerkkamp H.M."/>
            <person name="Vos R.A."/>
            <person name="Guerreiro I."/>
            <person name="Calvete J.J."/>
            <person name="Wuster W."/>
            <person name="Woods A.E."/>
            <person name="Logan J.M."/>
            <person name="Harrison R.A."/>
            <person name="Castoe T.A."/>
            <person name="de Koning A.P."/>
            <person name="Pollock D.D."/>
            <person name="Yandell M."/>
            <person name="Calderon D."/>
            <person name="Renjifo C."/>
            <person name="Currier R.B."/>
            <person name="Salgado D."/>
            <person name="Pla D."/>
            <person name="Sanz L."/>
            <person name="Hyder A.S."/>
            <person name="Ribeiro J.M."/>
            <person name="Arntzen J.W."/>
            <person name="van den Thillart G.E."/>
            <person name="Boetzer M."/>
            <person name="Pirovano W."/>
            <person name="Dirks R.P."/>
            <person name="Spaink H.P."/>
            <person name="Duboule D."/>
            <person name="McGlinn E."/>
            <person name="Kini R.M."/>
            <person name="Richardson M.K."/>
        </authorList>
    </citation>
    <scope>NUCLEOTIDE SEQUENCE</scope>
    <source>
        <tissue evidence="1">Blood</tissue>
    </source>
</reference>
<name>V8NX94_OPHHA</name>
<keyword evidence="2" id="KW-1185">Reference proteome</keyword>
<evidence type="ECO:0000313" key="2">
    <source>
        <dbReference type="Proteomes" id="UP000018936"/>
    </source>
</evidence>
<dbReference type="InterPro" id="IPR016346">
    <property type="entry name" value="G-protein_beta_1-5"/>
</dbReference>
<dbReference type="OrthoDB" id="10255630at2759"/>
<dbReference type="PANTHER" id="PTHR19850">
    <property type="entry name" value="GUANINE NUCLEOTIDE-BINDING PROTEIN BETA G PROTEIN BETA"/>
    <property type="match status" value="1"/>
</dbReference>
<dbReference type="InterPro" id="IPR015943">
    <property type="entry name" value="WD40/YVTN_repeat-like_dom_sf"/>
</dbReference>
<dbReference type="SUPFAM" id="SSF50978">
    <property type="entry name" value="WD40 repeat-like"/>
    <property type="match status" value="1"/>
</dbReference>
<dbReference type="AlphaFoldDB" id="V8NX94"/>
<evidence type="ECO:0000313" key="1">
    <source>
        <dbReference type="EMBL" id="ETE66187.1"/>
    </source>
</evidence>
<dbReference type="InterPro" id="IPR036322">
    <property type="entry name" value="WD40_repeat_dom_sf"/>
</dbReference>
<dbReference type="EMBL" id="AZIM01001637">
    <property type="protein sequence ID" value="ETE66187.1"/>
    <property type="molecule type" value="Genomic_DNA"/>
</dbReference>
<comment type="caution">
    <text evidence="1">The sequence shown here is derived from an EMBL/GenBank/DDBJ whole genome shotgun (WGS) entry which is preliminary data.</text>
</comment>
<dbReference type="Proteomes" id="UP000018936">
    <property type="component" value="Unassembled WGS sequence"/>
</dbReference>
<protein>
    <submittedName>
        <fullName evidence="1">Guanine nucleotide-binding protein subunit beta-5</fullName>
    </submittedName>
</protein>